<evidence type="ECO:0000313" key="15">
    <source>
        <dbReference type="EMBL" id="RXG23595.1"/>
    </source>
</evidence>
<keyword evidence="6 12" id="KW-0520">NAD</keyword>
<evidence type="ECO:0000256" key="10">
    <source>
        <dbReference type="ARBA" id="ARBA00049080"/>
    </source>
</evidence>
<reference evidence="15 16" key="1">
    <citation type="submission" date="2018-07" db="EMBL/GenBank/DDBJ databases">
        <title>Leeuwenhoekiella genomics.</title>
        <authorList>
            <person name="Tahon G."/>
            <person name="Willems A."/>
        </authorList>
    </citation>
    <scope>NUCLEOTIDE SEQUENCE [LARGE SCALE GENOMIC DNA]</scope>
    <source>
        <strain evidence="15 16">LMG 22550</strain>
    </source>
</reference>
<dbReference type="EMBL" id="QOVM01000002">
    <property type="protein sequence ID" value="RXG23595.1"/>
    <property type="molecule type" value="Genomic_DNA"/>
</dbReference>
<keyword evidence="5 12" id="KW-0560">Oxidoreductase</keyword>
<evidence type="ECO:0000256" key="7">
    <source>
        <dbReference type="ARBA" id="ARBA00023154"/>
    </source>
</evidence>
<dbReference type="SUPFAM" id="SSF55347">
    <property type="entry name" value="Glyceraldehyde-3-phosphate dehydrogenase-like, C-terminal domain"/>
    <property type="match status" value="1"/>
</dbReference>
<feature type="binding site" evidence="12">
    <location>
        <position position="31"/>
    </location>
    <ligand>
        <name>NAD(+)</name>
        <dbReference type="ChEBI" id="CHEBI:57540"/>
    </ligand>
</feature>
<sequence>MKIALLGYGRMGKTIEKLAVERGHSVVKKIDQGDTYDFADADVAIDFSVPDAAVDNISMALKSGVPVVSGTTGWLDRYPEMVALCKENNGAFIYASNFSVGVNIFFELNKKLAQMMKALDSYNVSMTEVHHIHKLDAPSGTAITLAEGIIEESSKTDWILGNEESNKITIKAVREAEVPGTHTITYQSDVDEIMIEHKAHSRNGFALGAIIAAEWLKDKKGVHTMKDVLNLS</sequence>
<dbReference type="GO" id="GO:0019877">
    <property type="term" value="P:diaminopimelate biosynthetic process"/>
    <property type="evidence" value="ECO:0007669"/>
    <property type="project" value="UniProtKB-UniRule"/>
</dbReference>
<dbReference type="Gene3D" id="3.30.360.10">
    <property type="entry name" value="Dihydrodipicolinate Reductase, domain 2"/>
    <property type="match status" value="1"/>
</dbReference>
<protein>
    <recommendedName>
        <fullName evidence="9 12">4-hydroxy-tetrahydrodipicolinate reductase</fullName>
        <shortName evidence="12">HTPA reductase</shortName>
        <ecNumber evidence="9 12">1.17.1.8</ecNumber>
    </recommendedName>
</protein>
<dbReference type="SUPFAM" id="SSF51735">
    <property type="entry name" value="NAD(P)-binding Rossmann-fold domains"/>
    <property type="match status" value="1"/>
</dbReference>
<dbReference type="InterPro" id="IPR022663">
    <property type="entry name" value="DapB_C"/>
</dbReference>
<evidence type="ECO:0000256" key="11">
    <source>
        <dbReference type="ARBA" id="ARBA00049396"/>
    </source>
</evidence>
<keyword evidence="7 12" id="KW-0457">Lysine biosynthesis</keyword>
<evidence type="ECO:0000256" key="2">
    <source>
        <dbReference type="ARBA" id="ARBA00022605"/>
    </source>
</evidence>
<dbReference type="GO" id="GO:0009089">
    <property type="term" value="P:lysine biosynthetic process via diaminopimelate"/>
    <property type="evidence" value="ECO:0007669"/>
    <property type="project" value="UniProtKB-UniRule"/>
</dbReference>
<dbReference type="NCBIfam" id="TIGR00036">
    <property type="entry name" value="dapB"/>
    <property type="match status" value="1"/>
</dbReference>
<dbReference type="Proteomes" id="UP000289238">
    <property type="component" value="Unassembled WGS sequence"/>
</dbReference>
<evidence type="ECO:0000313" key="16">
    <source>
        <dbReference type="Proteomes" id="UP000289238"/>
    </source>
</evidence>
<dbReference type="AlphaFoldDB" id="A0A4Q0PAE3"/>
<proteinExistence type="inferred from homology"/>
<dbReference type="Pfam" id="PF01113">
    <property type="entry name" value="DapB_N"/>
    <property type="match status" value="1"/>
</dbReference>
<dbReference type="OrthoDB" id="9790352at2"/>
<feature type="domain" description="Dihydrodipicolinate reductase C-terminal" evidence="14">
    <location>
        <begin position="101"/>
        <end position="229"/>
    </location>
</feature>
<dbReference type="PANTHER" id="PTHR20836">
    <property type="entry name" value="DIHYDRODIPICOLINATE REDUCTASE"/>
    <property type="match status" value="1"/>
</dbReference>
<evidence type="ECO:0000256" key="6">
    <source>
        <dbReference type="ARBA" id="ARBA00023027"/>
    </source>
</evidence>
<gene>
    <name evidence="12" type="primary">dapB</name>
    <name evidence="15" type="ORF">DSM00_1210</name>
</gene>
<comment type="similarity">
    <text evidence="1 12">Belongs to the DapB family.</text>
</comment>
<evidence type="ECO:0000256" key="3">
    <source>
        <dbReference type="ARBA" id="ARBA00022857"/>
    </source>
</evidence>
<feature type="active site" description="Proton donor" evidence="12">
    <location>
        <position position="134"/>
    </location>
</feature>
<feature type="active site" description="Proton donor/acceptor" evidence="12">
    <location>
        <position position="130"/>
    </location>
</feature>
<dbReference type="PANTHER" id="PTHR20836:SF0">
    <property type="entry name" value="4-HYDROXY-TETRAHYDRODIPICOLINATE REDUCTASE 1, CHLOROPLASTIC-RELATED"/>
    <property type="match status" value="1"/>
</dbReference>
<dbReference type="GO" id="GO:0005829">
    <property type="term" value="C:cytosol"/>
    <property type="evidence" value="ECO:0007669"/>
    <property type="project" value="TreeGrafter"/>
</dbReference>
<feature type="binding site" evidence="12">
    <location>
        <position position="131"/>
    </location>
    <ligand>
        <name>(S)-2,3,4,5-tetrahydrodipicolinate</name>
        <dbReference type="ChEBI" id="CHEBI:16845"/>
    </ligand>
</feature>
<evidence type="ECO:0000256" key="12">
    <source>
        <dbReference type="HAMAP-Rule" id="MF_00102"/>
    </source>
</evidence>
<evidence type="ECO:0000256" key="4">
    <source>
        <dbReference type="ARBA" id="ARBA00022915"/>
    </source>
</evidence>
<comment type="caution">
    <text evidence="15">The sequence shown here is derived from an EMBL/GenBank/DDBJ whole genome shotgun (WGS) entry which is preliminary data.</text>
</comment>
<feature type="binding site" evidence="12">
    <location>
        <begin position="140"/>
        <end position="141"/>
    </location>
    <ligand>
        <name>(S)-2,3,4,5-tetrahydrodipicolinate</name>
        <dbReference type="ChEBI" id="CHEBI:16845"/>
    </ligand>
</feature>
<dbReference type="EC" id="1.17.1.8" evidence="9 12"/>
<dbReference type="GO" id="GO:0008839">
    <property type="term" value="F:4-hydroxy-tetrahydrodipicolinate reductase"/>
    <property type="evidence" value="ECO:0007669"/>
    <property type="project" value="UniProtKB-UniRule"/>
</dbReference>
<dbReference type="CDD" id="cd02274">
    <property type="entry name" value="DHDPR_N"/>
    <property type="match status" value="1"/>
</dbReference>
<evidence type="ECO:0000259" key="14">
    <source>
        <dbReference type="Pfam" id="PF05173"/>
    </source>
</evidence>
<evidence type="ECO:0000256" key="9">
    <source>
        <dbReference type="ARBA" id="ARBA00038983"/>
    </source>
</evidence>
<dbReference type="GO" id="GO:0050661">
    <property type="term" value="F:NADP binding"/>
    <property type="evidence" value="ECO:0007669"/>
    <property type="project" value="UniProtKB-UniRule"/>
</dbReference>
<dbReference type="PIRSF" id="PIRSF000161">
    <property type="entry name" value="DHPR"/>
    <property type="match status" value="1"/>
</dbReference>
<evidence type="ECO:0000259" key="13">
    <source>
        <dbReference type="Pfam" id="PF01113"/>
    </source>
</evidence>
<dbReference type="UniPathway" id="UPA00034">
    <property type="reaction ID" value="UER00018"/>
</dbReference>
<name>A0A4Q0PAE3_9FLAO</name>
<dbReference type="GO" id="GO:0051287">
    <property type="term" value="F:NAD binding"/>
    <property type="evidence" value="ECO:0007669"/>
    <property type="project" value="UniProtKB-UniRule"/>
</dbReference>
<comment type="caution">
    <text evidence="12">Lacks conserved residue(s) required for the propagation of feature annotation.</text>
</comment>
<feature type="binding site" evidence="12">
    <location>
        <begin position="95"/>
        <end position="98"/>
    </location>
    <ligand>
        <name>NAD(+)</name>
        <dbReference type="ChEBI" id="CHEBI:57540"/>
    </ligand>
</feature>
<dbReference type="GO" id="GO:0016726">
    <property type="term" value="F:oxidoreductase activity, acting on CH or CH2 groups, NAD or NADP as acceptor"/>
    <property type="evidence" value="ECO:0007669"/>
    <property type="project" value="UniProtKB-UniRule"/>
</dbReference>
<dbReference type="InterPro" id="IPR000846">
    <property type="entry name" value="DapB_N"/>
</dbReference>
<comment type="caution">
    <text evidence="12">Was originally thought to be a dihydrodipicolinate reductase (DHDPR), catalyzing the conversion of dihydrodipicolinate to tetrahydrodipicolinate. However, it was shown in E.coli that the substrate of the enzymatic reaction is not dihydrodipicolinate (DHDP) but in fact (2S,4S)-4-hydroxy-2,3,4,5-tetrahydrodipicolinic acid (HTPA), the product released by the DapA-catalyzed reaction.</text>
</comment>
<keyword evidence="2 12" id="KW-0028">Amino-acid biosynthesis</keyword>
<dbReference type="Gene3D" id="3.40.50.720">
    <property type="entry name" value="NAD(P)-binding Rossmann-like Domain"/>
    <property type="match status" value="1"/>
</dbReference>
<comment type="subcellular location">
    <subcellularLocation>
        <location evidence="12">Cytoplasm</location>
    </subcellularLocation>
</comment>
<evidence type="ECO:0000256" key="8">
    <source>
        <dbReference type="ARBA" id="ARBA00037922"/>
    </source>
</evidence>
<dbReference type="Pfam" id="PF05173">
    <property type="entry name" value="DapB_C"/>
    <property type="match status" value="1"/>
</dbReference>
<keyword evidence="4 12" id="KW-0220">Diaminopimelate biosynthesis</keyword>
<keyword evidence="16" id="KW-1185">Reference proteome</keyword>
<keyword evidence="3 12" id="KW-0521">NADP</keyword>
<keyword evidence="12" id="KW-0963">Cytoplasm</keyword>
<dbReference type="RefSeq" id="WP_128757109.1">
    <property type="nucleotide sequence ID" value="NZ_QOVM01000002.1"/>
</dbReference>
<evidence type="ECO:0000256" key="5">
    <source>
        <dbReference type="ARBA" id="ARBA00023002"/>
    </source>
</evidence>
<feature type="binding site" evidence="12">
    <location>
        <begin position="70"/>
        <end position="72"/>
    </location>
    <ligand>
        <name>NAD(+)</name>
        <dbReference type="ChEBI" id="CHEBI:57540"/>
    </ligand>
</feature>
<accession>A0A4Q0PAE3</accession>
<comment type="catalytic activity">
    <reaction evidence="10 12">
        <text>(S)-2,3,4,5-tetrahydrodipicolinate + NADP(+) + H2O = (2S,4S)-4-hydroxy-2,3,4,5-tetrahydrodipicolinate + NADPH + H(+)</text>
        <dbReference type="Rhea" id="RHEA:35331"/>
        <dbReference type="ChEBI" id="CHEBI:15377"/>
        <dbReference type="ChEBI" id="CHEBI:15378"/>
        <dbReference type="ChEBI" id="CHEBI:16845"/>
        <dbReference type="ChEBI" id="CHEBI:57783"/>
        <dbReference type="ChEBI" id="CHEBI:58349"/>
        <dbReference type="ChEBI" id="CHEBI:67139"/>
        <dbReference type="EC" id="1.17.1.8"/>
    </reaction>
</comment>
<evidence type="ECO:0000256" key="1">
    <source>
        <dbReference type="ARBA" id="ARBA00006642"/>
    </source>
</evidence>
<feature type="domain" description="Dihydrodipicolinate reductase N-terminal" evidence="13">
    <location>
        <begin position="1"/>
        <end position="98"/>
    </location>
</feature>
<dbReference type="InterPro" id="IPR023940">
    <property type="entry name" value="DHDPR_bac"/>
</dbReference>
<organism evidence="15 16">
    <name type="scientific">Leeuwenhoekiella aequorea</name>
    <dbReference type="NCBI Taxonomy" id="283736"/>
    <lineage>
        <taxon>Bacteria</taxon>
        <taxon>Pseudomonadati</taxon>
        <taxon>Bacteroidota</taxon>
        <taxon>Flavobacteriia</taxon>
        <taxon>Flavobacteriales</taxon>
        <taxon>Flavobacteriaceae</taxon>
        <taxon>Leeuwenhoekiella</taxon>
    </lineage>
</organism>
<dbReference type="HAMAP" id="MF_00102">
    <property type="entry name" value="DapB"/>
    <property type="match status" value="1"/>
</dbReference>
<comment type="catalytic activity">
    <reaction evidence="11 12">
        <text>(S)-2,3,4,5-tetrahydrodipicolinate + NAD(+) + H2O = (2S,4S)-4-hydroxy-2,3,4,5-tetrahydrodipicolinate + NADH + H(+)</text>
        <dbReference type="Rhea" id="RHEA:35323"/>
        <dbReference type="ChEBI" id="CHEBI:15377"/>
        <dbReference type="ChEBI" id="CHEBI:15378"/>
        <dbReference type="ChEBI" id="CHEBI:16845"/>
        <dbReference type="ChEBI" id="CHEBI:57540"/>
        <dbReference type="ChEBI" id="CHEBI:57945"/>
        <dbReference type="ChEBI" id="CHEBI:67139"/>
        <dbReference type="EC" id="1.17.1.8"/>
    </reaction>
</comment>
<comment type="pathway">
    <text evidence="8 12">Amino-acid biosynthesis; L-lysine biosynthesis via DAP pathway; (S)-tetrahydrodipicolinate from L-aspartate: step 4/4.</text>
</comment>
<dbReference type="InterPro" id="IPR036291">
    <property type="entry name" value="NAD(P)-bd_dom_sf"/>
</dbReference>
<comment type="function">
    <text evidence="12">Catalyzes the conversion of 4-hydroxy-tetrahydrodipicolinate (HTPA) to tetrahydrodipicolinate.</text>
</comment>
<comment type="subunit">
    <text evidence="12">Homotetramer.</text>
</comment>